<evidence type="ECO:0000256" key="1">
    <source>
        <dbReference type="SAM" id="MobiDB-lite"/>
    </source>
</evidence>
<evidence type="ECO:0000313" key="3">
    <source>
        <dbReference type="Proteomes" id="UP000189004"/>
    </source>
</evidence>
<name>A0A1V3C466_9ACTN</name>
<dbReference type="RefSeq" id="WP_077692008.1">
    <property type="nucleotide sequence ID" value="NZ_MCOK01000001.1"/>
</dbReference>
<sequence length="243" mass="24966">MSAQQQSPSDPAPGTPENRNPVATTPATWWLTGASLTMAGAVIVLLSGEAAAGGGSESAPGAAAAHRPDADRVGELVGHTRTAHEELVPVVEAMEEFLPTDGSHPPLDLTEASVVYSWRTSVQEAAEHFGEPSGDGTVHEATQAGLTSSVRLLSMSVETYAGAALVEDEDLRMDVLHIAMDLRDQAVHSWSVAATHLDMASVDTGHGHVHLYLPAAPGSGALRPDGAEAGSGRDPGSGGGHDH</sequence>
<comment type="caution">
    <text evidence="2">The sequence shown here is derived from an EMBL/GenBank/DDBJ whole genome shotgun (WGS) entry which is preliminary data.</text>
</comment>
<gene>
    <name evidence="2" type="ORF">NOSIN_18570</name>
</gene>
<keyword evidence="3" id="KW-1185">Reference proteome</keyword>
<organism evidence="2 3">
    <name type="scientific">Nocardiopsis sinuspersici</name>
    <dbReference type="NCBI Taxonomy" id="501010"/>
    <lineage>
        <taxon>Bacteria</taxon>
        <taxon>Bacillati</taxon>
        <taxon>Actinomycetota</taxon>
        <taxon>Actinomycetes</taxon>
        <taxon>Streptosporangiales</taxon>
        <taxon>Nocardiopsidaceae</taxon>
        <taxon>Nocardiopsis</taxon>
    </lineage>
</organism>
<protein>
    <submittedName>
        <fullName evidence="2">Uncharacterized protein</fullName>
    </submittedName>
</protein>
<dbReference type="STRING" id="501010.NOSIN_18570"/>
<dbReference type="EMBL" id="MCOK01000001">
    <property type="protein sequence ID" value="OOC55581.1"/>
    <property type="molecule type" value="Genomic_DNA"/>
</dbReference>
<dbReference type="AlphaFoldDB" id="A0A1V3C466"/>
<reference evidence="3" key="1">
    <citation type="submission" date="2016-08" db="EMBL/GenBank/DDBJ databases">
        <authorList>
            <person name="Tokovenko B."/>
            <person name="Kalinowski J."/>
        </authorList>
    </citation>
    <scope>NUCLEOTIDE SEQUENCE [LARGE SCALE GENOMIC DNA]</scope>
    <source>
        <strain evidence="3">UTMC102</strain>
    </source>
</reference>
<feature type="compositionally biased region" description="Gly residues" evidence="1">
    <location>
        <begin position="233"/>
        <end position="243"/>
    </location>
</feature>
<feature type="region of interest" description="Disordered" evidence="1">
    <location>
        <begin position="220"/>
        <end position="243"/>
    </location>
</feature>
<accession>A0A1V3C466</accession>
<dbReference type="Proteomes" id="UP000189004">
    <property type="component" value="Unassembled WGS sequence"/>
</dbReference>
<feature type="region of interest" description="Disordered" evidence="1">
    <location>
        <begin position="1"/>
        <end position="24"/>
    </location>
</feature>
<evidence type="ECO:0000313" key="2">
    <source>
        <dbReference type="EMBL" id="OOC55581.1"/>
    </source>
</evidence>
<dbReference type="OrthoDB" id="3690795at2"/>
<proteinExistence type="predicted"/>